<evidence type="ECO:0000313" key="4">
    <source>
        <dbReference type="Proteomes" id="UP000682733"/>
    </source>
</evidence>
<evidence type="ECO:0000313" key="2">
    <source>
        <dbReference type="EMBL" id="CAF0787529.1"/>
    </source>
</evidence>
<evidence type="ECO:0000313" key="3">
    <source>
        <dbReference type="EMBL" id="CAF3569893.1"/>
    </source>
</evidence>
<feature type="chain" id="PRO_5036273584" evidence="1">
    <location>
        <begin position="18"/>
        <end position="163"/>
    </location>
</feature>
<dbReference type="EMBL" id="CAJNOK010001001">
    <property type="protein sequence ID" value="CAF0787529.1"/>
    <property type="molecule type" value="Genomic_DNA"/>
</dbReference>
<keyword evidence="1" id="KW-0732">Signal</keyword>
<comment type="caution">
    <text evidence="3">The sequence shown here is derived from an EMBL/GenBank/DDBJ whole genome shotgun (WGS) entry which is preliminary data.</text>
</comment>
<organism evidence="3 4">
    <name type="scientific">Didymodactylos carnosus</name>
    <dbReference type="NCBI Taxonomy" id="1234261"/>
    <lineage>
        <taxon>Eukaryota</taxon>
        <taxon>Metazoa</taxon>
        <taxon>Spiralia</taxon>
        <taxon>Gnathifera</taxon>
        <taxon>Rotifera</taxon>
        <taxon>Eurotatoria</taxon>
        <taxon>Bdelloidea</taxon>
        <taxon>Philodinida</taxon>
        <taxon>Philodinidae</taxon>
        <taxon>Didymodactylos</taxon>
    </lineage>
</organism>
<reference evidence="3" key="1">
    <citation type="submission" date="2021-02" db="EMBL/GenBank/DDBJ databases">
        <authorList>
            <person name="Nowell W R."/>
        </authorList>
    </citation>
    <scope>NUCLEOTIDE SEQUENCE</scope>
</reference>
<protein>
    <submittedName>
        <fullName evidence="3">Uncharacterized protein</fullName>
    </submittedName>
</protein>
<accession>A0A8S2GWG5</accession>
<dbReference type="AlphaFoldDB" id="A0A8S2GWG5"/>
<dbReference type="EMBL" id="CAJOBA010001001">
    <property type="protein sequence ID" value="CAF3569893.1"/>
    <property type="molecule type" value="Genomic_DNA"/>
</dbReference>
<dbReference type="Proteomes" id="UP000677228">
    <property type="component" value="Unassembled WGS sequence"/>
</dbReference>
<feature type="signal peptide" evidence="1">
    <location>
        <begin position="1"/>
        <end position="17"/>
    </location>
</feature>
<sequence>MALAFLLVLVRVADQRAASWSAKKLLSNETSLRGVQIHTADRTNMDPKLLPYIVIEKNKMSDFTVFKLACQYGVLQNSFSVDHFVELKSSCPQVLNELKIGELNDISFIEACKLFARGSVSSTMCDCKKQVKTLRKLNCGNVHIERYEYTTIKCAKGGIVAES</sequence>
<proteinExistence type="predicted"/>
<evidence type="ECO:0000256" key="1">
    <source>
        <dbReference type="SAM" id="SignalP"/>
    </source>
</evidence>
<gene>
    <name evidence="2" type="ORF">OVA965_LOCUS3958</name>
    <name evidence="3" type="ORF">TMI583_LOCUS3956</name>
</gene>
<name>A0A8S2GWG5_9BILA</name>
<dbReference type="Proteomes" id="UP000682733">
    <property type="component" value="Unassembled WGS sequence"/>
</dbReference>